<proteinExistence type="predicted"/>
<protein>
    <submittedName>
        <fullName evidence="4">FecR family protein</fullName>
    </submittedName>
</protein>
<dbReference type="Gene3D" id="3.55.50.30">
    <property type="match status" value="1"/>
</dbReference>
<feature type="domain" description="FecR protein" evidence="2">
    <location>
        <begin position="190"/>
        <end position="279"/>
    </location>
</feature>
<organism evidence="4 5">
    <name type="scientific">Sphingobacterium detergens</name>
    <dbReference type="NCBI Taxonomy" id="1145106"/>
    <lineage>
        <taxon>Bacteria</taxon>
        <taxon>Pseudomonadati</taxon>
        <taxon>Bacteroidota</taxon>
        <taxon>Sphingobacteriia</taxon>
        <taxon>Sphingobacteriales</taxon>
        <taxon>Sphingobacteriaceae</taxon>
        <taxon>Sphingobacterium</taxon>
    </lineage>
</organism>
<dbReference type="GO" id="GO:0016989">
    <property type="term" value="F:sigma factor antagonist activity"/>
    <property type="evidence" value="ECO:0007669"/>
    <property type="project" value="TreeGrafter"/>
</dbReference>
<dbReference type="InterPro" id="IPR012373">
    <property type="entry name" value="Ferrdict_sens_TM"/>
</dbReference>
<gene>
    <name evidence="4" type="ORF">DFQ12_0086</name>
</gene>
<keyword evidence="1" id="KW-0812">Transmembrane</keyword>
<dbReference type="Gene3D" id="2.60.120.1440">
    <property type="match status" value="1"/>
</dbReference>
<keyword evidence="5" id="KW-1185">Reference proteome</keyword>
<dbReference type="OrthoDB" id="9771237at2"/>
<dbReference type="Proteomes" id="UP000286246">
    <property type="component" value="Unassembled WGS sequence"/>
</dbReference>
<evidence type="ECO:0000313" key="5">
    <source>
        <dbReference type="Proteomes" id="UP000286246"/>
    </source>
</evidence>
<dbReference type="EMBL" id="RAPY01000001">
    <property type="protein sequence ID" value="RKE55256.1"/>
    <property type="molecule type" value="Genomic_DNA"/>
</dbReference>
<feature type="transmembrane region" description="Helical" evidence="1">
    <location>
        <begin position="93"/>
        <end position="111"/>
    </location>
</feature>
<evidence type="ECO:0000256" key="1">
    <source>
        <dbReference type="SAM" id="Phobius"/>
    </source>
</evidence>
<dbReference type="InterPro" id="IPR032508">
    <property type="entry name" value="FecR_C"/>
</dbReference>
<dbReference type="InterPro" id="IPR006860">
    <property type="entry name" value="FecR"/>
</dbReference>
<comment type="caution">
    <text evidence="4">The sequence shown here is derived from an EMBL/GenBank/DDBJ whole genome shotgun (WGS) entry which is preliminary data.</text>
</comment>
<evidence type="ECO:0000259" key="3">
    <source>
        <dbReference type="Pfam" id="PF16344"/>
    </source>
</evidence>
<reference evidence="4 5" key="1">
    <citation type="submission" date="2018-09" db="EMBL/GenBank/DDBJ databases">
        <title>Genomic Encyclopedia of Type Strains, Phase III (KMG-III): the genomes of soil and plant-associated and newly described type strains.</title>
        <authorList>
            <person name="Whitman W."/>
        </authorList>
    </citation>
    <scope>NUCLEOTIDE SEQUENCE [LARGE SCALE GENOMIC DNA]</scope>
    <source>
        <strain evidence="4 5">CECT 7938</strain>
    </source>
</reference>
<dbReference type="PANTHER" id="PTHR30273">
    <property type="entry name" value="PERIPLASMIC SIGNAL SENSOR AND SIGMA FACTOR ACTIVATOR FECR-RELATED"/>
    <property type="match status" value="1"/>
</dbReference>
<keyword evidence="1" id="KW-0472">Membrane</keyword>
<feature type="domain" description="Protein FecR C-terminal" evidence="3">
    <location>
        <begin position="321"/>
        <end position="389"/>
    </location>
</feature>
<dbReference type="AlphaFoldDB" id="A0A420BEY3"/>
<dbReference type="RefSeq" id="WP_120257062.1">
    <property type="nucleotide sequence ID" value="NZ_RAPY01000001.1"/>
</dbReference>
<dbReference type="Pfam" id="PF04773">
    <property type="entry name" value="FecR"/>
    <property type="match status" value="1"/>
</dbReference>
<evidence type="ECO:0000259" key="2">
    <source>
        <dbReference type="Pfam" id="PF04773"/>
    </source>
</evidence>
<sequence length="397" mass="45470">MIETDKIVLAELASLLLKDGQLSTAQENELKRLLEKYPEAKDSLRHRLANTDIQVPFDLRSTDLDQEWEILKTKYKERKIAPNYRRWNGKWKTTIGVAAALLLLFTFVWIWKSYLKPINYLIPDKVYGQKNDVLPGENGAILKIKGKEDINLMNKQVDQSLSQGIELKDGKLLYSQLKTEESNPIHTLIVPKRSTIAITLSDGTRVWVNSESELIYKANFTENERKVTLKGEAYFEVAKDTKRPFIIEANDLSIQAIGTAFDINSYKPNAKVLLTEGRLKVNGQEKEIFIDAGNGVKMVNSQLVAFPIPDMEEATAWKDGYFYFDNKNMQQILDELSRWYGINIDSNVSLDKRRYKGGIKRDVTLAEVCNLLKDLTGYQLTIDKEKLIVNKPTDKNK</sequence>
<evidence type="ECO:0000313" key="4">
    <source>
        <dbReference type="EMBL" id="RKE55256.1"/>
    </source>
</evidence>
<accession>A0A420BEY3</accession>
<dbReference type="PANTHER" id="PTHR30273:SF2">
    <property type="entry name" value="PROTEIN FECR"/>
    <property type="match status" value="1"/>
</dbReference>
<dbReference type="Pfam" id="PF16344">
    <property type="entry name" value="FecR_C"/>
    <property type="match status" value="1"/>
</dbReference>
<name>A0A420BEY3_SPHD1</name>
<keyword evidence="1" id="KW-1133">Transmembrane helix</keyword>